<keyword evidence="1" id="KW-0812">Transmembrane</keyword>
<comment type="caution">
    <text evidence="3">The sequence shown here is derived from an EMBL/GenBank/DDBJ whole genome shotgun (WGS) entry which is preliminary data.</text>
</comment>
<feature type="transmembrane region" description="Helical" evidence="1">
    <location>
        <begin position="105"/>
        <end position="126"/>
    </location>
</feature>
<reference evidence="3 4" key="1">
    <citation type="journal article" date="2019" name="Sci. Rep.">
        <title>Comparative genomics of chytrid fungi reveal insights into the obligate biotrophic and pathogenic lifestyle of Synchytrium endobioticum.</title>
        <authorList>
            <person name="van de Vossenberg B.T.L.H."/>
            <person name="Warris S."/>
            <person name="Nguyen H.D.T."/>
            <person name="van Gent-Pelzer M.P.E."/>
            <person name="Joly D.L."/>
            <person name="van de Geest H.C."/>
            <person name="Bonants P.J.M."/>
            <person name="Smith D.S."/>
            <person name="Levesque C.A."/>
            <person name="van der Lee T.A.J."/>
        </authorList>
    </citation>
    <scope>NUCLEOTIDE SEQUENCE [LARGE SCALE GENOMIC DNA]</scope>
    <source>
        <strain evidence="3 4">CBS 809.83</strain>
    </source>
</reference>
<dbReference type="EMBL" id="QEAQ01000141">
    <property type="protein sequence ID" value="TPX54745.1"/>
    <property type="molecule type" value="Genomic_DNA"/>
</dbReference>
<keyword evidence="1" id="KW-1133">Transmembrane helix</keyword>
<evidence type="ECO:0000256" key="1">
    <source>
        <dbReference type="SAM" id="Phobius"/>
    </source>
</evidence>
<dbReference type="Pfam" id="PF09990">
    <property type="entry name" value="DUF2231"/>
    <property type="match status" value="1"/>
</dbReference>
<dbReference type="Proteomes" id="UP000318582">
    <property type="component" value="Unassembled WGS sequence"/>
</dbReference>
<gene>
    <name evidence="3" type="ORF">PhCBS80983_g05789</name>
</gene>
<feature type="transmembrane region" description="Helical" evidence="1">
    <location>
        <begin position="70"/>
        <end position="93"/>
    </location>
</feature>
<keyword evidence="4" id="KW-1185">Reference proteome</keyword>
<evidence type="ECO:0000313" key="4">
    <source>
        <dbReference type="Proteomes" id="UP000318582"/>
    </source>
</evidence>
<proteinExistence type="predicted"/>
<accession>A0A507DU36</accession>
<organism evidence="3 4">
    <name type="scientific">Powellomyces hirtus</name>
    <dbReference type="NCBI Taxonomy" id="109895"/>
    <lineage>
        <taxon>Eukaryota</taxon>
        <taxon>Fungi</taxon>
        <taxon>Fungi incertae sedis</taxon>
        <taxon>Chytridiomycota</taxon>
        <taxon>Chytridiomycota incertae sedis</taxon>
        <taxon>Chytridiomycetes</taxon>
        <taxon>Spizellomycetales</taxon>
        <taxon>Powellomycetaceae</taxon>
        <taxon>Powellomyces</taxon>
    </lineage>
</organism>
<feature type="transmembrane region" description="Helical" evidence="1">
    <location>
        <begin position="138"/>
        <end position="162"/>
    </location>
</feature>
<sequence length="205" mass="22063">MASFTKYVWSLLLGNAAGNASPIHAALIHFPATLYPIAFGSDLIGLALDRFPVTTLVQGLGARGLYALSYYATAAALVTTIPAALTGLAEYFAINKTRSPEAKSYAFWHGALNFATGGIALFNFLTKRKTIDYAPYNFNVFLSGVGFVIVFSSLYLGGHMVYKYGVGVRRMGTGVEPTPNPNSDLKTELNVPEILPKVSEKAKKI</sequence>
<dbReference type="AlphaFoldDB" id="A0A507DU36"/>
<dbReference type="InterPro" id="IPR019251">
    <property type="entry name" value="DUF2231_TM"/>
</dbReference>
<evidence type="ECO:0000259" key="2">
    <source>
        <dbReference type="Pfam" id="PF09990"/>
    </source>
</evidence>
<feature type="domain" description="DUF2231" evidence="2">
    <location>
        <begin position="21"/>
        <end position="169"/>
    </location>
</feature>
<keyword evidence="1" id="KW-0472">Membrane</keyword>
<evidence type="ECO:0000313" key="3">
    <source>
        <dbReference type="EMBL" id="TPX54745.1"/>
    </source>
</evidence>
<name>A0A507DU36_9FUNG</name>
<protein>
    <recommendedName>
        <fullName evidence="2">DUF2231 domain-containing protein</fullName>
    </recommendedName>
</protein>